<reference evidence="2 3" key="1">
    <citation type="submission" date="2013-11" db="EMBL/GenBank/DDBJ databases">
        <title>The Genome Sequence of Phytophthora parasitica P1569.</title>
        <authorList>
            <consortium name="The Broad Institute Genomics Platform"/>
            <person name="Russ C."/>
            <person name="Tyler B."/>
            <person name="Panabieres F."/>
            <person name="Shan W."/>
            <person name="Tripathy S."/>
            <person name="Grunwald N."/>
            <person name="Machado M."/>
            <person name="Johnson C.S."/>
            <person name="Arredondo F."/>
            <person name="Hong C."/>
            <person name="Coffey M."/>
            <person name="Young S.K."/>
            <person name="Zeng Q."/>
            <person name="Gargeya S."/>
            <person name="Fitzgerald M."/>
            <person name="Abouelleil A."/>
            <person name="Alvarado L."/>
            <person name="Chapman S.B."/>
            <person name="Gainer-Dewar J."/>
            <person name="Goldberg J."/>
            <person name="Griggs A."/>
            <person name="Gujja S."/>
            <person name="Hansen M."/>
            <person name="Howarth C."/>
            <person name="Imamovic A."/>
            <person name="Ireland A."/>
            <person name="Larimer J."/>
            <person name="McCowan C."/>
            <person name="Murphy C."/>
            <person name="Pearson M."/>
            <person name="Poon T.W."/>
            <person name="Priest M."/>
            <person name="Roberts A."/>
            <person name="Saif S."/>
            <person name="Shea T."/>
            <person name="Sykes S."/>
            <person name="Wortman J."/>
            <person name="Nusbaum C."/>
            <person name="Birren B."/>
        </authorList>
    </citation>
    <scope>NUCLEOTIDE SEQUENCE [LARGE SCALE GENOMIC DNA]</scope>
    <source>
        <strain evidence="2 3">P1569</strain>
    </source>
</reference>
<organism evidence="2 3">
    <name type="scientific">Phytophthora nicotianae P1569</name>
    <dbReference type="NCBI Taxonomy" id="1317065"/>
    <lineage>
        <taxon>Eukaryota</taxon>
        <taxon>Sar</taxon>
        <taxon>Stramenopiles</taxon>
        <taxon>Oomycota</taxon>
        <taxon>Peronosporomycetes</taxon>
        <taxon>Peronosporales</taxon>
        <taxon>Peronosporaceae</taxon>
        <taxon>Phytophthora</taxon>
    </lineage>
</organism>
<evidence type="ECO:0000256" key="1">
    <source>
        <dbReference type="SAM" id="MobiDB-lite"/>
    </source>
</evidence>
<sequence length="454" mass="50394">MLELKERKIEACREECEAERRERVRERAYDREEQAHIRTEDGKRVLKLLEISLARWRATRALLAKTSLGATPLLPRAVKHEVDELYVPAILMLSALARRSLKEELNPEDIQLAQDSPQYASPAANTASHGPVRSPPTMQSPHLPQTTSGRERTPPMRRSPWLAGAAGVSNDTPPRATASRVVPSSLDEGELTSLVQRCTHDDNSSSIEGHTNADANLYRLIVKPIVKQAVSQRDQTGQSCKADTGEWSIAELDIKEWAAMMQLKLPSRHLVDNDKTEHQWNLWLSSIGAGKVALLYVYEYGSTIKTFPMLASFKRACIDPVATDRAGAASDVTLQEFAHRVAIEQPPPGVVARLFRLAEASLEQQISGISRSANLALYCVNAAIAANNQLLQDWESFGARITENGKCLVARKDVIQSFIDDVLLPRDVLSNSKFQIVVFNFCCLALFSVLFCCV</sequence>
<feature type="compositionally biased region" description="Polar residues" evidence="1">
    <location>
        <begin position="136"/>
        <end position="148"/>
    </location>
</feature>
<dbReference type="eggNOG" id="ENOG502SQVU">
    <property type="taxonomic scope" value="Eukaryota"/>
</dbReference>
<evidence type="ECO:0000313" key="3">
    <source>
        <dbReference type="Proteomes" id="UP000018721"/>
    </source>
</evidence>
<gene>
    <name evidence="2" type="ORF">F443_05328</name>
</gene>
<dbReference type="HOGENOM" id="CLU_603391_0_0_1"/>
<proteinExistence type="predicted"/>
<keyword evidence="3" id="KW-1185">Reference proteome</keyword>
<name>V9FJI8_PHYNI</name>
<comment type="caution">
    <text evidence="2">The sequence shown here is derived from an EMBL/GenBank/DDBJ whole genome shotgun (WGS) entry which is preliminary data.</text>
</comment>
<feature type="region of interest" description="Disordered" evidence="1">
    <location>
        <begin position="118"/>
        <end position="185"/>
    </location>
</feature>
<protein>
    <submittedName>
        <fullName evidence="2">Uncharacterized protein</fullName>
    </submittedName>
</protein>
<accession>V9FJI8</accession>
<dbReference type="AlphaFoldDB" id="V9FJI8"/>
<dbReference type="EMBL" id="ANIZ01000937">
    <property type="protein sequence ID" value="ETI51261.1"/>
    <property type="molecule type" value="Genomic_DNA"/>
</dbReference>
<feature type="compositionally biased region" description="Polar residues" evidence="1">
    <location>
        <begin position="118"/>
        <end position="128"/>
    </location>
</feature>
<evidence type="ECO:0000313" key="2">
    <source>
        <dbReference type="EMBL" id="ETI51261.1"/>
    </source>
</evidence>
<dbReference type="Proteomes" id="UP000018721">
    <property type="component" value="Unassembled WGS sequence"/>
</dbReference>